<evidence type="ECO:0000313" key="3">
    <source>
        <dbReference type="Proteomes" id="UP001328107"/>
    </source>
</evidence>
<sequence>MKPMFESKIVWEHLMASKTMCDFDARFAAPLAGCESVEEYYEATSLAPKVARTPIPTLAVNAADDCFSPIRSIPFDEVCRSTNVAVCLTAHGGHTAFMQGANPNDPGFIEKLIVQFGDVVF</sequence>
<dbReference type="GO" id="GO:0051792">
    <property type="term" value="P:medium-chain fatty acid biosynthetic process"/>
    <property type="evidence" value="ECO:0007669"/>
    <property type="project" value="TreeGrafter"/>
</dbReference>
<protein>
    <recommendedName>
        <fullName evidence="4">Hydrolase</fullName>
    </recommendedName>
</protein>
<dbReference type="Proteomes" id="UP001328107">
    <property type="component" value="Unassembled WGS sequence"/>
</dbReference>
<comment type="caution">
    <text evidence="2">The sequence shown here is derived from an EMBL/GenBank/DDBJ whole genome shotgun (WGS) entry which is preliminary data.</text>
</comment>
<evidence type="ECO:0000256" key="1">
    <source>
        <dbReference type="ARBA" id="ARBA00010884"/>
    </source>
</evidence>
<dbReference type="InterPro" id="IPR029058">
    <property type="entry name" value="AB_hydrolase_fold"/>
</dbReference>
<dbReference type="AlphaFoldDB" id="A0AAN5CKT0"/>
<dbReference type="InterPro" id="IPR050960">
    <property type="entry name" value="AB_hydrolase_4_sf"/>
</dbReference>
<organism evidence="2 3">
    <name type="scientific">Pristionchus mayeri</name>
    <dbReference type="NCBI Taxonomy" id="1317129"/>
    <lineage>
        <taxon>Eukaryota</taxon>
        <taxon>Metazoa</taxon>
        <taxon>Ecdysozoa</taxon>
        <taxon>Nematoda</taxon>
        <taxon>Chromadorea</taxon>
        <taxon>Rhabditida</taxon>
        <taxon>Rhabditina</taxon>
        <taxon>Diplogasteromorpha</taxon>
        <taxon>Diplogasteroidea</taxon>
        <taxon>Neodiplogasteridae</taxon>
        <taxon>Pristionchus</taxon>
    </lineage>
</organism>
<dbReference type="GO" id="GO:0047372">
    <property type="term" value="F:monoacylglycerol lipase activity"/>
    <property type="evidence" value="ECO:0007669"/>
    <property type="project" value="TreeGrafter"/>
</dbReference>
<feature type="non-terminal residue" evidence="2">
    <location>
        <position position="121"/>
    </location>
</feature>
<dbReference type="GO" id="GO:0008126">
    <property type="term" value="F:acetylesterase activity"/>
    <property type="evidence" value="ECO:0007669"/>
    <property type="project" value="TreeGrafter"/>
</dbReference>
<reference evidence="3" key="1">
    <citation type="submission" date="2022-10" db="EMBL/GenBank/DDBJ databases">
        <title>Genome assembly of Pristionchus species.</title>
        <authorList>
            <person name="Yoshida K."/>
            <person name="Sommer R.J."/>
        </authorList>
    </citation>
    <scope>NUCLEOTIDE SEQUENCE [LARGE SCALE GENOMIC DNA]</scope>
    <source>
        <strain evidence="3">RS5460</strain>
    </source>
</reference>
<dbReference type="PANTHER" id="PTHR10794:SF63">
    <property type="entry name" value="ALPHA_BETA HYDROLASE 1, ISOFORM A"/>
    <property type="match status" value="1"/>
</dbReference>
<name>A0AAN5CKT0_9BILA</name>
<comment type="similarity">
    <text evidence="1">Belongs to the AB hydrolase superfamily. AB hydrolase 4 family.</text>
</comment>
<keyword evidence="3" id="KW-1185">Reference proteome</keyword>
<accession>A0AAN5CKT0</accession>
<gene>
    <name evidence="2" type="ORF">PMAYCL1PPCAC_16458</name>
</gene>
<dbReference type="PANTHER" id="PTHR10794">
    <property type="entry name" value="ABHYDROLASE DOMAIN-CONTAINING PROTEIN"/>
    <property type="match status" value="1"/>
</dbReference>
<proteinExistence type="inferred from homology"/>
<dbReference type="SUPFAM" id="SSF53474">
    <property type="entry name" value="alpha/beta-Hydrolases"/>
    <property type="match status" value="1"/>
</dbReference>
<evidence type="ECO:0000313" key="2">
    <source>
        <dbReference type="EMBL" id="GMR46263.1"/>
    </source>
</evidence>
<evidence type="ECO:0008006" key="4">
    <source>
        <dbReference type="Google" id="ProtNLM"/>
    </source>
</evidence>
<dbReference type="GO" id="GO:0051793">
    <property type="term" value="P:medium-chain fatty acid catabolic process"/>
    <property type="evidence" value="ECO:0007669"/>
    <property type="project" value="TreeGrafter"/>
</dbReference>
<dbReference type="EMBL" id="BTRK01000004">
    <property type="protein sequence ID" value="GMR46263.1"/>
    <property type="molecule type" value="Genomic_DNA"/>
</dbReference>